<dbReference type="EC" id="4.2.1.19" evidence="6 7"/>
<dbReference type="Pfam" id="PF00475">
    <property type="entry name" value="IGPD"/>
    <property type="match status" value="1"/>
</dbReference>
<dbReference type="RefSeq" id="WP_139626817.1">
    <property type="nucleotide sequence ID" value="NZ_VDCI01000009.1"/>
</dbReference>
<accession>A0A5C4RY60</accession>
<keyword evidence="5 6" id="KW-0456">Lyase</keyword>
<name>A0A5C4RY60_PROVB</name>
<evidence type="ECO:0000256" key="6">
    <source>
        <dbReference type="HAMAP-Rule" id="MF_00076"/>
    </source>
</evidence>
<evidence type="ECO:0000256" key="1">
    <source>
        <dbReference type="ARBA" id="ARBA00005047"/>
    </source>
</evidence>
<keyword evidence="10" id="KW-1185">Reference proteome</keyword>
<dbReference type="InterPro" id="IPR020565">
    <property type="entry name" value="ImidazoleglycerP_deHydtase_CS"/>
</dbReference>
<dbReference type="CDD" id="cd07914">
    <property type="entry name" value="IGPD"/>
    <property type="match status" value="1"/>
</dbReference>
<dbReference type="HAMAP" id="MF_00076">
    <property type="entry name" value="HisB"/>
    <property type="match status" value="1"/>
</dbReference>
<organism evidence="9 10">
    <name type="scientific">Prosthecochloris vibrioformis</name>
    <name type="common">Chlorobium vibrioforme</name>
    <dbReference type="NCBI Taxonomy" id="1098"/>
    <lineage>
        <taxon>Bacteria</taxon>
        <taxon>Pseudomonadati</taxon>
        <taxon>Chlorobiota</taxon>
        <taxon>Chlorobiia</taxon>
        <taxon>Chlorobiales</taxon>
        <taxon>Chlorobiaceae</taxon>
        <taxon>Prosthecochloris</taxon>
    </lineage>
</organism>
<keyword evidence="6" id="KW-0963">Cytoplasm</keyword>
<feature type="region of interest" description="Disordered" evidence="8">
    <location>
        <begin position="1"/>
        <end position="20"/>
    </location>
</feature>
<keyword evidence="4 6" id="KW-0368">Histidine biosynthesis</keyword>
<evidence type="ECO:0000313" key="10">
    <source>
        <dbReference type="Proteomes" id="UP000309544"/>
    </source>
</evidence>
<dbReference type="FunFam" id="3.30.230.40:FF:000003">
    <property type="entry name" value="Imidazoleglycerol-phosphate dehydratase HisB"/>
    <property type="match status" value="1"/>
</dbReference>
<comment type="catalytic activity">
    <reaction evidence="6 7">
        <text>D-erythro-1-(imidazol-4-yl)glycerol 3-phosphate = 3-(imidazol-4-yl)-2-oxopropyl phosphate + H2O</text>
        <dbReference type="Rhea" id="RHEA:11040"/>
        <dbReference type="ChEBI" id="CHEBI:15377"/>
        <dbReference type="ChEBI" id="CHEBI:57766"/>
        <dbReference type="ChEBI" id="CHEBI:58278"/>
        <dbReference type="EC" id="4.2.1.19"/>
    </reaction>
</comment>
<gene>
    <name evidence="6 9" type="primary">hisB</name>
    <name evidence="9" type="ORF">FGF68_09140</name>
</gene>
<evidence type="ECO:0000256" key="4">
    <source>
        <dbReference type="ARBA" id="ARBA00023102"/>
    </source>
</evidence>
<evidence type="ECO:0000313" key="9">
    <source>
        <dbReference type="EMBL" id="TNJ36004.1"/>
    </source>
</evidence>
<sequence length="202" mass="21956">MSSQTPSGAPERTANAARTTSETDITLTLNIDGSGNSRIDSGIAFFDHMLTNFCKHARIDLELTCKGDVEVDDHHSVEDIALVLGSALRDALGSKKGIERYGWSMIPMDETLARCAIDLGGRSYCVFNAAFNRPVVNGFATEMAEHFFVSLSRGMQANIHIAILEGTNTHHKLEAIFKSFAYALRMAVRITGTTVPSTKGVM</sequence>
<comment type="caution">
    <text evidence="9">The sequence shown here is derived from an EMBL/GenBank/DDBJ whole genome shotgun (WGS) entry which is preliminary data.</text>
</comment>
<proteinExistence type="inferred from homology"/>
<protein>
    <recommendedName>
        <fullName evidence="2 6">Imidazoleglycerol-phosphate dehydratase</fullName>
        <shortName evidence="6">IGPD</shortName>
        <ecNumber evidence="6 7">4.2.1.19</ecNumber>
    </recommendedName>
</protein>
<dbReference type="InterPro" id="IPR000807">
    <property type="entry name" value="ImidazoleglycerolP_deHydtase"/>
</dbReference>
<dbReference type="InterPro" id="IPR020568">
    <property type="entry name" value="Ribosomal_Su5_D2-typ_SF"/>
</dbReference>
<dbReference type="PROSITE" id="PS00955">
    <property type="entry name" value="IGP_DEHYDRATASE_2"/>
    <property type="match status" value="1"/>
</dbReference>
<dbReference type="FunFam" id="3.30.230.40:FF:000001">
    <property type="entry name" value="Imidazoleglycerol-phosphate dehydratase HisB"/>
    <property type="match status" value="1"/>
</dbReference>
<dbReference type="PROSITE" id="PS00954">
    <property type="entry name" value="IGP_DEHYDRATASE_1"/>
    <property type="match status" value="1"/>
</dbReference>
<comment type="subcellular location">
    <subcellularLocation>
        <location evidence="6 7">Cytoplasm</location>
    </subcellularLocation>
</comment>
<dbReference type="GO" id="GO:0000105">
    <property type="term" value="P:L-histidine biosynthetic process"/>
    <property type="evidence" value="ECO:0007669"/>
    <property type="project" value="UniProtKB-UniRule"/>
</dbReference>
<dbReference type="PANTHER" id="PTHR23133:SF2">
    <property type="entry name" value="IMIDAZOLEGLYCEROL-PHOSPHATE DEHYDRATASE"/>
    <property type="match status" value="1"/>
</dbReference>
<evidence type="ECO:0000256" key="3">
    <source>
        <dbReference type="ARBA" id="ARBA00022605"/>
    </source>
</evidence>
<dbReference type="Gene3D" id="3.30.230.40">
    <property type="entry name" value="Imidazole glycerol phosphate dehydratase, domain 1"/>
    <property type="match status" value="2"/>
</dbReference>
<evidence type="ECO:0000256" key="7">
    <source>
        <dbReference type="RuleBase" id="RU000599"/>
    </source>
</evidence>
<dbReference type="Proteomes" id="UP000309544">
    <property type="component" value="Unassembled WGS sequence"/>
</dbReference>
<dbReference type="GO" id="GO:0004424">
    <property type="term" value="F:imidazoleglycerol-phosphate dehydratase activity"/>
    <property type="evidence" value="ECO:0007669"/>
    <property type="project" value="UniProtKB-UniRule"/>
</dbReference>
<keyword evidence="3 6" id="KW-0028">Amino-acid biosynthesis</keyword>
<dbReference type="SUPFAM" id="SSF54211">
    <property type="entry name" value="Ribosomal protein S5 domain 2-like"/>
    <property type="match status" value="2"/>
</dbReference>
<evidence type="ECO:0000256" key="2">
    <source>
        <dbReference type="ARBA" id="ARBA00016664"/>
    </source>
</evidence>
<dbReference type="InterPro" id="IPR038494">
    <property type="entry name" value="IGPD_sf"/>
</dbReference>
<dbReference type="GO" id="GO:0005737">
    <property type="term" value="C:cytoplasm"/>
    <property type="evidence" value="ECO:0007669"/>
    <property type="project" value="UniProtKB-SubCell"/>
</dbReference>
<comment type="similarity">
    <text evidence="6 7">Belongs to the imidazoleglycerol-phosphate dehydratase family.</text>
</comment>
<dbReference type="NCBIfam" id="NF002111">
    <property type="entry name" value="PRK00951.2-1"/>
    <property type="match status" value="1"/>
</dbReference>
<evidence type="ECO:0000256" key="8">
    <source>
        <dbReference type="SAM" id="MobiDB-lite"/>
    </source>
</evidence>
<dbReference type="NCBIfam" id="NF002114">
    <property type="entry name" value="PRK00951.2-4"/>
    <property type="match status" value="1"/>
</dbReference>
<dbReference type="UniPathway" id="UPA00031">
    <property type="reaction ID" value="UER00011"/>
</dbReference>
<reference evidence="9 10" key="1">
    <citation type="submission" date="2019-05" db="EMBL/GenBank/DDBJ databases">
        <title>Draft Whole-Genome sequence of the green sulfur bacterium Prosthecochloris vibrioformis DSM 260.</title>
        <authorList>
            <person name="Meyer T.E."/>
            <person name="Kyndt J.A."/>
        </authorList>
    </citation>
    <scope>NUCLEOTIDE SEQUENCE [LARGE SCALE GENOMIC DNA]</scope>
    <source>
        <strain evidence="9 10">DSM 260</strain>
    </source>
</reference>
<evidence type="ECO:0000256" key="5">
    <source>
        <dbReference type="ARBA" id="ARBA00023239"/>
    </source>
</evidence>
<dbReference type="PANTHER" id="PTHR23133">
    <property type="entry name" value="IMIDAZOLEGLYCEROL-PHOSPHATE DEHYDRATASE HIS7"/>
    <property type="match status" value="1"/>
</dbReference>
<dbReference type="EMBL" id="VDCI01000009">
    <property type="protein sequence ID" value="TNJ36004.1"/>
    <property type="molecule type" value="Genomic_DNA"/>
</dbReference>
<dbReference type="AlphaFoldDB" id="A0A5C4RY60"/>
<comment type="pathway">
    <text evidence="1 6 7">Amino-acid biosynthesis; L-histidine biosynthesis; L-histidine from 5-phospho-alpha-D-ribose 1-diphosphate: step 6/9.</text>
</comment>